<dbReference type="RefSeq" id="XP_050466912.1">
    <property type="nucleotide sequence ID" value="XM_050611170.1"/>
</dbReference>
<evidence type="ECO:0000313" key="1">
    <source>
        <dbReference type="EMBL" id="CBF69381.1"/>
    </source>
</evidence>
<dbReference type="InParanoid" id="C8V049"/>
<protein>
    <submittedName>
        <fullName evidence="1">Uncharacterized protein</fullName>
    </submittedName>
</protein>
<proteinExistence type="predicted"/>
<reference evidence="2" key="1">
    <citation type="journal article" date="2005" name="Nature">
        <title>Sequencing of Aspergillus nidulans and comparative analysis with A. fumigatus and A. oryzae.</title>
        <authorList>
            <person name="Galagan J.E."/>
            <person name="Calvo S.E."/>
            <person name="Cuomo C."/>
            <person name="Ma L.J."/>
            <person name="Wortman J.R."/>
            <person name="Batzoglou S."/>
            <person name="Lee S.I."/>
            <person name="Basturkmen M."/>
            <person name="Spevak C.C."/>
            <person name="Clutterbuck J."/>
            <person name="Kapitonov V."/>
            <person name="Jurka J."/>
            <person name="Scazzocchio C."/>
            <person name="Farman M."/>
            <person name="Butler J."/>
            <person name="Purcell S."/>
            <person name="Harris S."/>
            <person name="Braus G.H."/>
            <person name="Draht O."/>
            <person name="Busch S."/>
            <person name="D'Enfert C."/>
            <person name="Bouchier C."/>
            <person name="Goldman G.H."/>
            <person name="Bell-Pedersen D."/>
            <person name="Griffiths-Jones S."/>
            <person name="Doonan J.H."/>
            <person name="Yu J."/>
            <person name="Vienken K."/>
            <person name="Pain A."/>
            <person name="Freitag M."/>
            <person name="Selker E.U."/>
            <person name="Archer D.B."/>
            <person name="Penalva M.A."/>
            <person name="Oakley B.R."/>
            <person name="Momany M."/>
            <person name="Tanaka T."/>
            <person name="Kumagai T."/>
            <person name="Asai K."/>
            <person name="Machida M."/>
            <person name="Nierman W.C."/>
            <person name="Denning D.W."/>
            <person name="Caddick M."/>
            <person name="Hynes M."/>
            <person name="Paoletti M."/>
            <person name="Fischer R."/>
            <person name="Miller B."/>
            <person name="Dyer P."/>
            <person name="Sachs M.S."/>
            <person name="Osmani S.A."/>
            <person name="Birren B.W."/>
        </authorList>
    </citation>
    <scope>NUCLEOTIDE SEQUENCE [LARGE SCALE GENOMIC DNA]</scope>
    <source>
        <strain evidence="2">FGSC A4 / ATCC 38163 / CBS 112.46 / NRRL 194 / M139</strain>
    </source>
</reference>
<dbReference type="KEGG" id="ani:ANIA_11517"/>
<keyword evidence="2" id="KW-1185">Reference proteome</keyword>
<sequence length="57" mass="6428">MLIFLPSSYIAYEYCDTYALVNMNLLFKKLGRGYEEVMLADDSQAGILGQFRALLSA</sequence>
<name>C8V049_EMENI</name>
<dbReference type="AlphaFoldDB" id="C8V049"/>
<organism evidence="1 2">
    <name type="scientific">Emericella nidulans (strain FGSC A4 / ATCC 38163 / CBS 112.46 / NRRL 194 / M139)</name>
    <name type="common">Aspergillus nidulans</name>
    <dbReference type="NCBI Taxonomy" id="227321"/>
    <lineage>
        <taxon>Eukaryota</taxon>
        <taxon>Fungi</taxon>
        <taxon>Dikarya</taxon>
        <taxon>Ascomycota</taxon>
        <taxon>Pezizomycotina</taxon>
        <taxon>Eurotiomycetes</taxon>
        <taxon>Eurotiomycetidae</taxon>
        <taxon>Eurotiales</taxon>
        <taxon>Aspergillaceae</taxon>
        <taxon>Aspergillus</taxon>
        <taxon>Aspergillus subgen. Nidulantes</taxon>
    </lineage>
</organism>
<reference evidence="2" key="2">
    <citation type="journal article" date="2009" name="Fungal Genet. Biol.">
        <title>The 2008 update of the Aspergillus nidulans genome annotation: a community effort.</title>
        <authorList>
            <person name="Wortman J.R."/>
            <person name="Gilsenan J.M."/>
            <person name="Joardar V."/>
            <person name="Deegan J."/>
            <person name="Clutterbuck J."/>
            <person name="Andersen M.R."/>
            <person name="Archer D."/>
            <person name="Bencina M."/>
            <person name="Braus G."/>
            <person name="Coutinho P."/>
            <person name="von Dohren H."/>
            <person name="Doonan J."/>
            <person name="Driessen A.J."/>
            <person name="Durek P."/>
            <person name="Espeso E."/>
            <person name="Fekete E."/>
            <person name="Flipphi M."/>
            <person name="Estrada C.G."/>
            <person name="Geysens S."/>
            <person name="Goldman G."/>
            <person name="de Groot P.W."/>
            <person name="Hansen K."/>
            <person name="Harris S.D."/>
            <person name="Heinekamp T."/>
            <person name="Helmstaedt K."/>
            <person name="Henrissat B."/>
            <person name="Hofmann G."/>
            <person name="Homan T."/>
            <person name="Horio T."/>
            <person name="Horiuchi H."/>
            <person name="James S."/>
            <person name="Jones M."/>
            <person name="Karaffa L."/>
            <person name="Karanyi Z."/>
            <person name="Kato M."/>
            <person name="Keller N."/>
            <person name="Kelly D.E."/>
            <person name="Kiel J.A."/>
            <person name="Kim J.M."/>
            <person name="van der Klei I.J."/>
            <person name="Klis F.M."/>
            <person name="Kovalchuk A."/>
            <person name="Krasevec N."/>
            <person name="Kubicek C.P."/>
            <person name="Liu B."/>
            <person name="Maccabe A."/>
            <person name="Meyer V."/>
            <person name="Mirabito P."/>
            <person name="Miskei M."/>
            <person name="Mos M."/>
            <person name="Mullins J."/>
            <person name="Nelson D.R."/>
            <person name="Nielsen J."/>
            <person name="Oakley B.R."/>
            <person name="Osmani S.A."/>
            <person name="Pakula T."/>
            <person name="Paszewski A."/>
            <person name="Paulsen I."/>
            <person name="Pilsyk S."/>
            <person name="Pocsi I."/>
            <person name="Punt P.J."/>
            <person name="Ram A.F."/>
            <person name="Ren Q."/>
            <person name="Robellet X."/>
            <person name="Robson G."/>
            <person name="Seiboth B."/>
            <person name="van Solingen P."/>
            <person name="Specht T."/>
            <person name="Sun J."/>
            <person name="Taheri-Talesh N."/>
            <person name="Takeshita N."/>
            <person name="Ussery D."/>
            <person name="vanKuyk P.A."/>
            <person name="Visser H."/>
            <person name="van de Vondervoort P.J."/>
            <person name="de Vries R.P."/>
            <person name="Walton J."/>
            <person name="Xiang X."/>
            <person name="Xiong Y."/>
            <person name="Zeng A.P."/>
            <person name="Brandt B.W."/>
            <person name="Cornell M.J."/>
            <person name="van den Hondel C.A."/>
            <person name="Visser J."/>
            <person name="Oliver S.G."/>
            <person name="Turner G."/>
        </authorList>
    </citation>
    <scope>GENOME REANNOTATION</scope>
    <source>
        <strain evidence="2">FGSC A4 / ATCC 38163 / CBS 112.46 / NRRL 194 / M139</strain>
    </source>
</reference>
<evidence type="ECO:0000313" key="2">
    <source>
        <dbReference type="Proteomes" id="UP000000560"/>
    </source>
</evidence>
<dbReference type="Proteomes" id="UP000000560">
    <property type="component" value="Chromosome I"/>
</dbReference>
<gene>
    <name evidence="1" type="ORF">ANIA_11517</name>
</gene>
<dbReference type="HOGENOM" id="CLU_2996488_0_0_1"/>
<dbReference type="EMBL" id="BN001301">
    <property type="protein sequence ID" value="CBF69381.1"/>
    <property type="molecule type" value="Genomic_DNA"/>
</dbReference>
<accession>C8V049</accession>
<dbReference type="GeneID" id="74897092"/>